<evidence type="ECO:0000259" key="3">
    <source>
        <dbReference type="Pfam" id="PF13471"/>
    </source>
</evidence>
<feature type="region of interest" description="Disordered" evidence="1">
    <location>
        <begin position="442"/>
        <end position="470"/>
    </location>
</feature>
<proteinExistence type="predicted"/>
<feature type="signal peptide" evidence="2">
    <location>
        <begin position="1"/>
        <end position="25"/>
    </location>
</feature>
<dbReference type="RefSeq" id="WP_181571484.1">
    <property type="nucleotide sequence ID" value="NZ_CP059322.2"/>
</dbReference>
<keyword evidence="2" id="KW-0732">Signal</keyword>
<feature type="compositionally biased region" description="Basic and acidic residues" evidence="1">
    <location>
        <begin position="461"/>
        <end position="470"/>
    </location>
</feature>
<evidence type="ECO:0000313" key="5">
    <source>
        <dbReference type="Proteomes" id="UP000510844"/>
    </source>
</evidence>
<dbReference type="KEGG" id="mfeu:H1D33_09775"/>
<dbReference type="InterPro" id="IPR053521">
    <property type="entry name" value="McjB-like"/>
</dbReference>
<evidence type="ECO:0000256" key="1">
    <source>
        <dbReference type="SAM" id="MobiDB-lite"/>
    </source>
</evidence>
<dbReference type="InterPro" id="IPR032708">
    <property type="entry name" value="McjB_C"/>
</dbReference>
<dbReference type="AlphaFoldDB" id="A0A7L6BAX0"/>
<protein>
    <submittedName>
        <fullName evidence="4">Lasso peptide biosynthesis B2 protein</fullName>
    </submittedName>
</protein>
<dbReference type="EMBL" id="CP059322">
    <property type="protein sequence ID" value="QLQ39083.1"/>
    <property type="molecule type" value="Genomic_DNA"/>
</dbReference>
<reference evidence="4 5" key="2">
    <citation type="journal article" date="2021" name="Mar. Drugs">
        <title>A New Micromonospora Strain with Antibiotic Activity Isolated from the Microbiome of a Mid-Atlantic Deep-Sea Sponge.</title>
        <authorList>
            <person name="Back C.R."/>
            <person name="Stennett H.L."/>
            <person name="Williams S.E."/>
            <person name="Wang L."/>
            <person name="Ojeda Gomez J."/>
            <person name="Abdulle O.M."/>
            <person name="Duffy T."/>
            <person name="Neal C."/>
            <person name="Mantell J."/>
            <person name="Jepson M.A."/>
            <person name="Hendry K.R."/>
            <person name="Powell D."/>
            <person name="Stach J.E.M."/>
            <person name="Essex-Lopresti A.E."/>
            <person name="Willis C.L."/>
            <person name="Curnow P."/>
            <person name="Race P.R."/>
        </authorList>
    </citation>
    <scope>NUCLEOTIDE SEQUENCE [LARGE SCALE GENOMIC DNA]</scope>
    <source>
        <strain evidence="4 5">28ISP2-46</strain>
    </source>
</reference>
<gene>
    <name evidence="4" type="ORF">H1D33_09775</name>
</gene>
<dbReference type="NCBIfam" id="NF033537">
    <property type="entry name" value="lasso_biosyn_B2"/>
    <property type="match status" value="1"/>
</dbReference>
<dbReference type="Pfam" id="PF13471">
    <property type="entry name" value="Transglut_core3"/>
    <property type="match status" value="1"/>
</dbReference>
<accession>A0A7L6BAX0</accession>
<evidence type="ECO:0000313" key="4">
    <source>
        <dbReference type="EMBL" id="QLQ39083.1"/>
    </source>
</evidence>
<dbReference type="Pfam" id="PF14907">
    <property type="entry name" value="NTP_transf_5"/>
    <property type="match status" value="1"/>
</dbReference>
<organism evidence="4 5">
    <name type="scientific">Micromonospora robiginosa</name>
    <dbReference type="NCBI Taxonomy" id="2749844"/>
    <lineage>
        <taxon>Bacteria</taxon>
        <taxon>Bacillati</taxon>
        <taxon>Actinomycetota</taxon>
        <taxon>Actinomycetes</taxon>
        <taxon>Micromonosporales</taxon>
        <taxon>Micromonosporaceae</taxon>
        <taxon>Micromonospora</taxon>
    </lineage>
</organism>
<feature type="chain" id="PRO_5029888153" evidence="2">
    <location>
        <begin position="26"/>
        <end position="470"/>
    </location>
</feature>
<feature type="compositionally biased region" description="Basic and acidic residues" evidence="1">
    <location>
        <begin position="442"/>
        <end position="451"/>
    </location>
</feature>
<evidence type="ECO:0000256" key="2">
    <source>
        <dbReference type="SAM" id="SignalP"/>
    </source>
</evidence>
<name>A0A7L6BAX0_9ACTN</name>
<feature type="domain" description="Microcin J25-processing protein McjB C-terminal" evidence="3">
    <location>
        <begin position="354"/>
        <end position="436"/>
    </location>
</feature>
<sequence>MTTIARSVRCLALDAAAVTLCAALADQGVPAVVLKGPGLAHRLDLVGRRAYGDIDLLVAPASFDRAQRVLAGLGWRSPLPDDPTAYERPWRLPGPVVLTVDLHRGFHGVDDREAFWAEVHASAEPLPLSGGTVPVPGPAATALLVALHAAVPGDSAKPRADLERALAVFPDETWRAAADLAGRTGAALLFAVGLRSVPAGAERAASLDLIRPASAALWLRARQGSSVALGLAQLGELPTARTRLGYLARRLYPTAVEMRYTLPLARRGWHGLLLARVLRFGRHVARVPGAVPELRRAVRRLAEEAAADRSAGRPPVVGVPPRGLDRRLPSPGALVRLVRRDGLPGLGTAVWTARAVRLLRRQLPRRSLDAVRLPAPPAAAGGHRHVVLGVLRRTGANCIERSLVLQRWYGSQRVARTLVIGVTTPSEGFRAHAWLDGETDAERESMVELTRRPPPPEWLAGDDRASSRIG</sequence>
<dbReference type="InterPro" id="IPR039498">
    <property type="entry name" value="NTP_transf_5"/>
</dbReference>
<dbReference type="Proteomes" id="UP000510844">
    <property type="component" value="Chromosome"/>
</dbReference>
<reference evidence="5" key="1">
    <citation type="submission" date="2020-07" db="EMBL/GenBank/DDBJ databases">
        <title>A new Micromonospora strain with potent antibiotic activity isolated from the microbiome of a mid-Atlantic deep-sea sponge.</title>
        <authorList>
            <person name="Back C.R."/>
            <person name="Stennett H.L."/>
            <person name="Williams S.E."/>
            <person name="Wang L."/>
            <person name="Ojeda Gomez J."/>
            <person name="Abdulle O.M."/>
            <person name="Duffy T."/>
            <person name="Hendry K.R."/>
            <person name="Powell D."/>
            <person name="Stach J.E."/>
            <person name="Essex-Lopresti A.E."/>
            <person name="Willis C.L."/>
            <person name="Curnow P."/>
            <person name="Race P.R."/>
        </authorList>
    </citation>
    <scope>NUCLEOTIDE SEQUENCE [LARGE SCALE GENOMIC DNA]</scope>
    <source>
        <strain evidence="5">28ISP2-46</strain>
    </source>
</reference>
<keyword evidence="5" id="KW-1185">Reference proteome</keyword>